<dbReference type="CDD" id="cd02440">
    <property type="entry name" value="AdoMet_MTases"/>
    <property type="match status" value="1"/>
</dbReference>
<protein>
    <submittedName>
        <fullName evidence="1">Demethylrebeccamycin-D-glucose O-methyltransferase</fullName>
        <ecNumber evidence="1">2.1.1.164</ecNumber>
    </submittedName>
</protein>
<dbReference type="SUPFAM" id="SSF53335">
    <property type="entry name" value="S-adenosyl-L-methionine-dependent methyltransferases"/>
    <property type="match status" value="1"/>
</dbReference>
<reference evidence="1" key="1">
    <citation type="submission" date="2016-10" db="EMBL/GenBank/DDBJ databases">
        <title>Sequence of Gallionella enrichment culture.</title>
        <authorList>
            <person name="Poehlein A."/>
            <person name="Muehling M."/>
            <person name="Daniel R."/>
        </authorList>
    </citation>
    <scope>NUCLEOTIDE SEQUENCE</scope>
</reference>
<dbReference type="InterPro" id="IPR029063">
    <property type="entry name" value="SAM-dependent_MTases_sf"/>
</dbReference>
<dbReference type="EC" id="2.1.1.164" evidence="1"/>
<dbReference type="GO" id="GO:0032259">
    <property type="term" value="P:methylation"/>
    <property type="evidence" value="ECO:0007669"/>
    <property type="project" value="UniProtKB-KW"/>
</dbReference>
<sequence>MTTPLAVIADLVPQGSRVLDLGCGDGRMLAHLRDVRGCTGLGVEIDSDKLIAAAQKGVDVLQFDLEQGLSMFGDASFDVVLQIDSLPNIRHTENALRETARVGRLGILSFANFAHWSIRLRLLTGRLPVTPELPYEWYNTPNLRVATYADFDRLVALCGLQVVQSFGVRNGRRVDVAPGLLATEAVFCVQGMGSQP</sequence>
<dbReference type="Gene3D" id="3.40.50.150">
    <property type="entry name" value="Vaccinia Virus protein VP39"/>
    <property type="match status" value="1"/>
</dbReference>
<organism evidence="1">
    <name type="scientific">mine drainage metagenome</name>
    <dbReference type="NCBI Taxonomy" id="410659"/>
    <lineage>
        <taxon>unclassified sequences</taxon>
        <taxon>metagenomes</taxon>
        <taxon>ecological metagenomes</taxon>
    </lineage>
</organism>
<keyword evidence="1" id="KW-0808">Transferase</keyword>
<proteinExistence type="predicted"/>
<dbReference type="NCBIfam" id="TIGR02081">
    <property type="entry name" value="metW"/>
    <property type="match status" value="1"/>
</dbReference>
<keyword evidence="1" id="KW-0489">Methyltransferase</keyword>
<accession>A0A1J5PZI3</accession>
<dbReference type="GO" id="GO:0102082">
    <property type="term" value="F:demethylrebeccamycin--D-glucose O-methyltransferase activity"/>
    <property type="evidence" value="ECO:0007669"/>
    <property type="project" value="UniProtKB-EC"/>
</dbReference>
<dbReference type="Pfam" id="PF07021">
    <property type="entry name" value="MetW"/>
    <property type="match status" value="1"/>
</dbReference>
<dbReference type="AlphaFoldDB" id="A0A1J5PZI3"/>
<dbReference type="InterPro" id="IPR010743">
    <property type="entry name" value="Methionine_synth_MetW"/>
</dbReference>
<name>A0A1J5PZI3_9ZZZZ</name>
<dbReference type="EMBL" id="MLJW01001748">
    <property type="protein sequence ID" value="OIQ76881.1"/>
    <property type="molecule type" value="Genomic_DNA"/>
</dbReference>
<comment type="caution">
    <text evidence="1">The sequence shown here is derived from an EMBL/GenBank/DDBJ whole genome shotgun (WGS) entry which is preliminary data.</text>
</comment>
<evidence type="ECO:0000313" key="1">
    <source>
        <dbReference type="EMBL" id="OIQ76881.1"/>
    </source>
</evidence>
<gene>
    <name evidence="1" type="primary">rebM_9</name>
    <name evidence="1" type="ORF">GALL_414320</name>
</gene>